<dbReference type="InterPro" id="IPR036764">
    <property type="entry name" value="Peptidase_Prp_sf"/>
</dbReference>
<evidence type="ECO:0000256" key="1">
    <source>
        <dbReference type="ARBA" id="ARBA00022517"/>
    </source>
</evidence>
<organism evidence="7 8">
    <name type="scientific">Haploplasma axanthum</name>
    <name type="common">Acholeplasma axanthum</name>
    <dbReference type="NCBI Taxonomy" id="29552"/>
    <lineage>
        <taxon>Bacteria</taxon>
        <taxon>Bacillati</taxon>
        <taxon>Mycoplasmatota</taxon>
        <taxon>Mollicutes</taxon>
        <taxon>Acholeplasmatales</taxon>
        <taxon>Acholeplasmataceae</taxon>
        <taxon>Haploplasma</taxon>
    </lineage>
</organism>
<sequence>MIKASYLVENGIIQSIEISGHAEYDHSGKDIVCAAVSTAIIVTANAIELLDLNSNRELWIDEGYFKIEVLNNNEIVNKLLLNLEYTLYDLEKQYPKYIKNQKEG</sequence>
<evidence type="ECO:0000256" key="2">
    <source>
        <dbReference type="ARBA" id="ARBA00022670"/>
    </source>
</evidence>
<dbReference type="AlphaFoldDB" id="A0A449BEL6"/>
<dbReference type="Proteomes" id="UP000289841">
    <property type="component" value="Chromosome"/>
</dbReference>
<dbReference type="STRING" id="1278311.GCA_000428705_01388"/>
<dbReference type="RefSeq" id="WP_026390831.1">
    <property type="nucleotide sequence ID" value="NZ_LR215048.1"/>
</dbReference>
<evidence type="ECO:0000256" key="4">
    <source>
        <dbReference type="ARBA" id="ARBA00022807"/>
    </source>
</evidence>
<dbReference type="KEGG" id="aaxa:NCTC10138_01132"/>
<keyword evidence="2" id="KW-0645">Protease</keyword>
<dbReference type="InterPro" id="IPR007422">
    <property type="entry name" value="Peptidase_Prp"/>
</dbReference>
<dbReference type="Pfam" id="PF04327">
    <property type="entry name" value="Peptidase_Prp"/>
    <property type="match status" value="1"/>
</dbReference>
<proteinExistence type="inferred from homology"/>
<keyword evidence="1" id="KW-0690">Ribosome biogenesis</keyword>
<comment type="similarity">
    <text evidence="5">Belongs to the Prp family.</text>
</comment>
<dbReference type="GO" id="GO:0005840">
    <property type="term" value="C:ribosome"/>
    <property type="evidence" value="ECO:0007669"/>
    <property type="project" value="UniProtKB-KW"/>
</dbReference>
<accession>A0A449BEL6</accession>
<dbReference type="PANTHER" id="PTHR39178:SF1">
    <property type="entry name" value="RIBOSOMAL-PROCESSING CYSTEINE PROTEASE PRP"/>
    <property type="match status" value="1"/>
</dbReference>
<keyword evidence="7" id="KW-0689">Ribosomal protein</keyword>
<evidence type="ECO:0000256" key="5">
    <source>
        <dbReference type="ARBA" id="ARBA00044503"/>
    </source>
</evidence>
<dbReference type="PANTHER" id="PTHR39178">
    <property type="entry name" value="HYPOTHETICAL RIBOSOME-ASSOCIATED PROTEIN"/>
    <property type="match status" value="1"/>
</dbReference>
<protein>
    <recommendedName>
        <fullName evidence="6">Ribosomal processing cysteine protease Prp</fullName>
    </recommendedName>
</protein>
<keyword evidence="4" id="KW-0788">Thiol protease</keyword>
<evidence type="ECO:0000313" key="8">
    <source>
        <dbReference type="Proteomes" id="UP000289841"/>
    </source>
</evidence>
<name>A0A449BEL6_HAPAX</name>
<keyword evidence="8" id="KW-1185">Reference proteome</keyword>
<dbReference type="SUPFAM" id="SSF118010">
    <property type="entry name" value="TM1457-like"/>
    <property type="match status" value="1"/>
</dbReference>
<reference evidence="7 8" key="1">
    <citation type="submission" date="2019-01" db="EMBL/GenBank/DDBJ databases">
        <authorList>
            <consortium name="Pathogen Informatics"/>
        </authorList>
    </citation>
    <scope>NUCLEOTIDE SEQUENCE [LARGE SCALE GENOMIC DNA]</scope>
    <source>
        <strain evidence="7 8">NCTC10138</strain>
    </source>
</reference>
<dbReference type="GO" id="GO:0008234">
    <property type="term" value="F:cysteine-type peptidase activity"/>
    <property type="evidence" value="ECO:0007669"/>
    <property type="project" value="UniProtKB-KW"/>
</dbReference>
<dbReference type="GO" id="GO:0006508">
    <property type="term" value="P:proteolysis"/>
    <property type="evidence" value="ECO:0007669"/>
    <property type="project" value="UniProtKB-KW"/>
</dbReference>
<dbReference type="GO" id="GO:0042254">
    <property type="term" value="P:ribosome biogenesis"/>
    <property type="evidence" value="ECO:0007669"/>
    <property type="project" value="UniProtKB-KW"/>
</dbReference>
<dbReference type="OrthoDB" id="48998at2"/>
<dbReference type="EMBL" id="LR215048">
    <property type="protein sequence ID" value="VEU80750.1"/>
    <property type="molecule type" value="Genomic_DNA"/>
</dbReference>
<dbReference type="CDD" id="cd16332">
    <property type="entry name" value="Prp-like"/>
    <property type="match status" value="1"/>
</dbReference>
<evidence type="ECO:0000256" key="6">
    <source>
        <dbReference type="ARBA" id="ARBA00044538"/>
    </source>
</evidence>
<evidence type="ECO:0000256" key="3">
    <source>
        <dbReference type="ARBA" id="ARBA00022801"/>
    </source>
</evidence>
<keyword evidence="3" id="KW-0378">Hydrolase</keyword>
<dbReference type="Gene3D" id="3.30.70.1490">
    <property type="entry name" value="Cysteine protease Prp"/>
    <property type="match status" value="1"/>
</dbReference>
<gene>
    <name evidence="7" type="ORF">NCTC10138_01132</name>
</gene>
<keyword evidence="7" id="KW-0687">Ribonucleoprotein</keyword>
<evidence type="ECO:0000313" key="7">
    <source>
        <dbReference type="EMBL" id="VEU80750.1"/>
    </source>
</evidence>